<evidence type="ECO:0000313" key="3">
    <source>
        <dbReference type="Ensembl" id="ENSAMXP00000027992.1"/>
    </source>
</evidence>
<dbReference type="PANTHER" id="PTHR37984:SF5">
    <property type="entry name" value="PROTEIN NYNRIN-LIKE"/>
    <property type="match status" value="1"/>
</dbReference>
<protein>
    <recommendedName>
        <fullName evidence="1">Gypsy retrotransposon integrase-like protein 1</fullName>
    </recommendedName>
</protein>
<dbReference type="SUPFAM" id="SSF53098">
    <property type="entry name" value="Ribonuclease H-like"/>
    <property type="match status" value="1"/>
</dbReference>
<dbReference type="PROSITE" id="PS50994">
    <property type="entry name" value="INTEGRASE"/>
    <property type="match status" value="1"/>
</dbReference>
<dbReference type="GeneTree" id="ENSGT01000000214408"/>
<sequence length="343" mass="38984">MELYNIVFQIVFPFALCYKCLLFIFNSDGDLLYEGRRKVVKTMAEARVLFQEFHSTPIGGHSGVMKTRAAMSGRFYWPGMTVDVENWVLECDRCQKVGKPLTVAQPLQCIKVSAVWELVGIDLTGPFPKTADGFQYILTITDYFSKWVEAFPLRSKLACEVGKHLCSIIYRHGCPKRILSDQGREFVNELNQRLCEMLQIERSVTAAYHPQTNGLDEKTNDNIKRALKKLVNEKQNDWDIYLDATLFSLRSKVHTTTKHTPFLLMYGREAVFPSELSVDLPLSTVILPEGGGYGEFLAEKKNCMEAVKKNSRRECCKVSGETEGVICQTSAEEIQRCSLQCWG</sequence>
<dbReference type="Pfam" id="PF17921">
    <property type="entry name" value="Integrase_H2C2"/>
    <property type="match status" value="1"/>
</dbReference>
<dbReference type="Proteomes" id="UP000018467">
    <property type="component" value="Unassembled WGS sequence"/>
</dbReference>
<dbReference type="STRING" id="7994.ENSAMXP00000027992"/>
<dbReference type="InterPro" id="IPR012337">
    <property type="entry name" value="RNaseH-like_sf"/>
</dbReference>
<dbReference type="AlphaFoldDB" id="A0A3B1IDK1"/>
<dbReference type="Gene3D" id="1.10.340.70">
    <property type="match status" value="1"/>
</dbReference>
<dbReference type="GO" id="GO:0015074">
    <property type="term" value="P:DNA integration"/>
    <property type="evidence" value="ECO:0007669"/>
    <property type="project" value="InterPro"/>
</dbReference>
<dbReference type="PANTHER" id="PTHR37984">
    <property type="entry name" value="PROTEIN CBG26694"/>
    <property type="match status" value="1"/>
</dbReference>
<evidence type="ECO:0000259" key="2">
    <source>
        <dbReference type="PROSITE" id="PS50994"/>
    </source>
</evidence>
<reference evidence="3" key="3">
    <citation type="submission" date="2025-08" db="UniProtKB">
        <authorList>
            <consortium name="Ensembl"/>
        </authorList>
    </citation>
    <scope>IDENTIFICATION</scope>
</reference>
<feature type="domain" description="Integrase catalytic" evidence="2">
    <location>
        <begin position="102"/>
        <end position="269"/>
    </location>
</feature>
<dbReference type="Pfam" id="PF00665">
    <property type="entry name" value="rve"/>
    <property type="match status" value="1"/>
</dbReference>
<dbReference type="FunFam" id="1.10.340.70:FF:000001">
    <property type="entry name" value="Retrovirus-related Pol polyprotein from transposon gypsy-like Protein"/>
    <property type="match status" value="1"/>
</dbReference>
<dbReference type="InterPro" id="IPR036397">
    <property type="entry name" value="RNaseH_sf"/>
</dbReference>
<reference evidence="4" key="2">
    <citation type="journal article" date="2014" name="Nat. Commun.">
        <title>The cavefish genome reveals candidate genes for eye loss.</title>
        <authorList>
            <person name="McGaugh S.E."/>
            <person name="Gross J.B."/>
            <person name="Aken B."/>
            <person name="Blin M."/>
            <person name="Borowsky R."/>
            <person name="Chalopin D."/>
            <person name="Hinaux H."/>
            <person name="Jeffery W.R."/>
            <person name="Keene A."/>
            <person name="Ma L."/>
            <person name="Minx P."/>
            <person name="Murphy D."/>
            <person name="O'Quin K.E."/>
            <person name="Retaux S."/>
            <person name="Rohner N."/>
            <person name="Searle S.M."/>
            <person name="Stahl B.A."/>
            <person name="Tabin C."/>
            <person name="Volff J.N."/>
            <person name="Yoshizawa M."/>
            <person name="Warren W.C."/>
        </authorList>
    </citation>
    <scope>NUCLEOTIDE SEQUENCE [LARGE SCALE GENOMIC DNA]</scope>
    <source>
        <strain evidence="4">female</strain>
    </source>
</reference>
<evidence type="ECO:0000313" key="4">
    <source>
        <dbReference type="Proteomes" id="UP000018467"/>
    </source>
</evidence>
<dbReference type="InterPro" id="IPR050951">
    <property type="entry name" value="Retrovirus_Pol_polyprotein"/>
</dbReference>
<organism evidence="3 4">
    <name type="scientific">Astyanax mexicanus</name>
    <name type="common">Blind cave fish</name>
    <name type="synonym">Astyanax fasciatus mexicanus</name>
    <dbReference type="NCBI Taxonomy" id="7994"/>
    <lineage>
        <taxon>Eukaryota</taxon>
        <taxon>Metazoa</taxon>
        <taxon>Chordata</taxon>
        <taxon>Craniata</taxon>
        <taxon>Vertebrata</taxon>
        <taxon>Euteleostomi</taxon>
        <taxon>Actinopterygii</taxon>
        <taxon>Neopterygii</taxon>
        <taxon>Teleostei</taxon>
        <taxon>Ostariophysi</taxon>
        <taxon>Characiformes</taxon>
        <taxon>Characoidei</taxon>
        <taxon>Acestrorhamphidae</taxon>
        <taxon>Acestrorhamphinae</taxon>
        <taxon>Astyanax</taxon>
    </lineage>
</organism>
<accession>A0A3B1IDK1</accession>
<proteinExistence type="predicted"/>
<dbReference type="InterPro" id="IPR001584">
    <property type="entry name" value="Integrase_cat-core"/>
</dbReference>
<reference evidence="4" key="1">
    <citation type="submission" date="2013-03" db="EMBL/GenBank/DDBJ databases">
        <authorList>
            <person name="Jeffery W."/>
            <person name="Warren W."/>
            <person name="Wilson R.K."/>
        </authorList>
    </citation>
    <scope>NUCLEOTIDE SEQUENCE</scope>
    <source>
        <strain evidence="4">female</strain>
    </source>
</reference>
<dbReference type="InterPro" id="IPR041588">
    <property type="entry name" value="Integrase_H2C2"/>
</dbReference>
<dbReference type="GO" id="GO:0003676">
    <property type="term" value="F:nucleic acid binding"/>
    <property type="evidence" value="ECO:0007669"/>
    <property type="project" value="InterPro"/>
</dbReference>
<name>A0A3B1IDK1_ASTMX</name>
<dbReference type="Ensembl" id="ENSAMXT00000051706.1">
    <property type="protein sequence ID" value="ENSAMXP00000027992.1"/>
    <property type="gene ID" value="ENSAMXG00000038199.1"/>
</dbReference>
<evidence type="ECO:0000256" key="1">
    <source>
        <dbReference type="ARBA" id="ARBA00039658"/>
    </source>
</evidence>
<keyword evidence="4" id="KW-1185">Reference proteome</keyword>
<reference evidence="3" key="4">
    <citation type="submission" date="2025-09" db="UniProtKB">
        <authorList>
            <consortium name="Ensembl"/>
        </authorList>
    </citation>
    <scope>IDENTIFICATION</scope>
</reference>
<dbReference type="FunFam" id="3.30.420.10:FF:000032">
    <property type="entry name" value="Retrovirus-related Pol polyprotein from transposon 297-like Protein"/>
    <property type="match status" value="1"/>
</dbReference>
<dbReference type="Gene3D" id="3.30.420.10">
    <property type="entry name" value="Ribonuclease H-like superfamily/Ribonuclease H"/>
    <property type="match status" value="1"/>
</dbReference>
<dbReference type="Bgee" id="ENSAMXG00000038199">
    <property type="expression patterns" value="Expressed in liver and 14 other cell types or tissues"/>
</dbReference>
<dbReference type="InParanoid" id="A0A3B1IDK1"/>